<dbReference type="Proteomes" id="UP000009296">
    <property type="component" value="Chromosome"/>
</dbReference>
<dbReference type="KEGG" id="mok:Metok_0641"/>
<dbReference type="PIRSF" id="PIRSF005852">
    <property type="entry name" value="UCP005852"/>
    <property type="match status" value="1"/>
</dbReference>
<evidence type="ECO:0000259" key="2">
    <source>
        <dbReference type="Pfam" id="PF26548"/>
    </source>
</evidence>
<dbReference type="InterPro" id="IPR058492">
    <property type="entry name" value="DUF8179"/>
</dbReference>
<evidence type="ECO:0000256" key="1">
    <source>
        <dbReference type="HAMAP-Rule" id="MF_01089"/>
    </source>
</evidence>
<dbReference type="AlphaFoldDB" id="F8AL80"/>
<dbReference type="GeneID" id="10772777"/>
<dbReference type="HAMAP" id="MF_01089">
    <property type="entry name" value="UPF0288"/>
    <property type="match status" value="1"/>
</dbReference>
<dbReference type="InterPro" id="IPR016466">
    <property type="entry name" value="Methan_mark_3"/>
</dbReference>
<name>F8AL80_METOI</name>
<dbReference type="OrthoDB" id="140355at2157"/>
<comment type="similarity">
    <text evidence="1">Belongs to the UPF0288 family.</text>
</comment>
<sequence length="501" mass="56333">MAEVLVNNTKKSGKFLKDVIAGEPYKMGANIVIIKGIKKEEEKESKKYKITTTKGSMIVGITESSDTVEFWNKNYKKFNGKHIGWKSVSDVSFGNITIDLPMSNKAEKFKKWDVILGISGFDKTEGYIIFIKKDTQEVYGIENPKIGILIAGKRVLSELTSEDYIISIEPIRESREKIDYLTTTDLNMELEDGWKIWTYCEAEFEGPSKTVEHALALMEDGYFEITEFTNTFIADCRLQTLSIDEDNLEDRKRGAITVRNIGAGVGKVYIYKENRASSLSHTVVGKITKGIELADFSDTGIISVVSKPERLNAIGKTQKEASELFKKHGITHKMEGNTDENAIIIEQSPEYTLDVLKSKEVITKGISPDELLYIEIYDDKAPNTAWYFRKTTGLTTKNIGTLKVYFKTGDMVMFERNDEYSKGLLPENTPSESLEGGVIGVTNMVKRYKGYIGIRLSPNDKYGPTGETFEGTNIVGKIVKNGDIIKKLKAKDTLYILEVKK</sequence>
<evidence type="ECO:0000313" key="4">
    <source>
        <dbReference type="Proteomes" id="UP000009296"/>
    </source>
</evidence>
<dbReference type="eggNOG" id="arCOG04900">
    <property type="taxonomic scope" value="Archaea"/>
</dbReference>
<organism evidence="3 4">
    <name type="scientific">Methanothermococcus okinawensis (strain DSM 14208 / JCM 11175 / IH1)</name>
    <dbReference type="NCBI Taxonomy" id="647113"/>
    <lineage>
        <taxon>Archaea</taxon>
        <taxon>Methanobacteriati</taxon>
        <taxon>Methanobacteriota</taxon>
        <taxon>Methanomada group</taxon>
        <taxon>Methanococci</taxon>
        <taxon>Methanococcales</taxon>
        <taxon>Methanococcaceae</taxon>
        <taxon>Methanothermococcus</taxon>
    </lineage>
</organism>
<feature type="domain" description="Putative peptidyl-prolyl cis-trans isomerase" evidence="2">
    <location>
        <begin position="373"/>
        <end position="498"/>
    </location>
</feature>
<dbReference type="Pfam" id="PF26548">
    <property type="entry name" value="DUF8179"/>
    <property type="match status" value="1"/>
</dbReference>
<reference evidence="3" key="1">
    <citation type="submission" date="2011-05" db="EMBL/GenBank/DDBJ databases">
        <title>Complete sequence of chromosome of Methanothermococcus okinawensis IH1.</title>
        <authorList>
            <consortium name="US DOE Joint Genome Institute"/>
            <person name="Lucas S."/>
            <person name="Han J."/>
            <person name="Lapidus A."/>
            <person name="Cheng J.-F."/>
            <person name="Goodwin L."/>
            <person name="Pitluck S."/>
            <person name="Peters L."/>
            <person name="Mikhailova N."/>
            <person name="Held B."/>
            <person name="Han C."/>
            <person name="Tapia R."/>
            <person name="Land M."/>
            <person name="Hauser L."/>
            <person name="Kyrpides N."/>
            <person name="Ivanova N."/>
            <person name="Pagani I."/>
            <person name="Sieprawska-Lupa M."/>
            <person name="Takai K."/>
            <person name="Miyazaki J."/>
            <person name="Whitman W."/>
            <person name="Woyke T."/>
        </authorList>
    </citation>
    <scope>NUCLEOTIDE SEQUENCE [LARGE SCALE GENOMIC DNA]</scope>
    <source>
        <strain evidence="3">IH1</strain>
    </source>
</reference>
<dbReference type="NCBIfam" id="TIGR03268">
    <property type="entry name" value="methan_mark_3"/>
    <property type="match status" value="1"/>
</dbReference>
<protein>
    <recommendedName>
        <fullName evidence="1">UPF0288 protein Metok_0641</fullName>
    </recommendedName>
</protein>
<gene>
    <name evidence="3" type="ordered locus">Metok_0641</name>
</gene>
<evidence type="ECO:0000313" key="3">
    <source>
        <dbReference type="EMBL" id="AEH06620.1"/>
    </source>
</evidence>
<dbReference type="EMBL" id="CP002792">
    <property type="protein sequence ID" value="AEH06620.1"/>
    <property type="molecule type" value="Genomic_DNA"/>
</dbReference>
<accession>F8AL80</accession>
<proteinExistence type="inferred from homology"/>
<keyword evidence="4" id="KW-1185">Reference proteome</keyword>
<dbReference type="STRING" id="647113.Metok_0641"/>
<dbReference type="RefSeq" id="WP_013866806.1">
    <property type="nucleotide sequence ID" value="NC_015636.1"/>
</dbReference>
<dbReference type="HOGENOM" id="CLU_533841_0_0_2"/>